<dbReference type="Proteomes" id="UP001500888">
    <property type="component" value="Unassembled WGS sequence"/>
</dbReference>
<keyword evidence="4" id="KW-1185">Reference proteome</keyword>
<accession>A0ABP7HR30</accession>
<proteinExistence type="predicted"/>
<comment type="caution">
    <text evidence="3">The sequence shown here is derived from an EMBL/GenBank/DDBJ whole genome shotgun (WGS) entry which is preliminary data.</text>
</comment>
<sequence length="317" mass="33152">MRVVWLWAVLAGLLAALTGPPVTGDPRRSVDAVIREHPEIWAGARVVQGDRSIVIGSRDATDAAVAADTADTTDTTNRDTRDTRDTTDTTDAAVTAGAARTPGSGSPGLADLARRADRASLIVARVAGPVRPLILVPATTEQAATLAAPAAVNGLAAVAGTDRVIIEPRSFARLTGAGRDVVLAHELTHVATGAATDGRTPKWLMEGFADYVGYLQAGIPVASAAAELAAEVRAGRLPAALPGADAFSAGSARLAQAYEEAWLACRYVAGRFGERALVTLYRESMRSGPRTALRRTLGMTTARFTAAWREYVRSELS</sequence>
<keyword evidence="2" id="KW-0732">Signal</keyword>
<reference evidence="4" key="1">
    <citation type="journal article" date="2019" name="Int. J. Syst. Evol. Microbiol.">
        <title>The Global Catalogue of Microorganisms (GCM) 10K type strain sequencing project: providing services to taxonomists for standard genome sequencing and annotation.</title>
        <authorList>
            <consortium name="The Broad Institute Genomics Platform"/>
            <consortium name="The Broad Institute Genome Sequencing Center for Infectious Disease"/>
            <person name="Wu L."/>
            <person name="Ma J."/>
        </authorList>
    </citation>
    <scope>NUCLEOTIDE SEQUENCE [LARGE SCALE GENOMIC DNA]</scope>
    <source>
        <strain evidence="4">JCM 16908</strain>
    </source>
</reference>
<evidence type="ECO:0000313" key="4">
    <source>
        <dbReference type="Proteomes" id="UP001500888"/>
    </source>
</evidence>
<dbReference type="EMBL" id="BAAAZR010000003">
    <property type="protein sequence ID" value="GAA3802130.1"/>
    <property type="molecule type" value="Genomic_DNA"/>
</dbReference>
<feature type="compositionally biased region" description="Basic and acidic residues" evidence="1">
    <location>
        <begin position="76"/>
        <end position="87"/>
    </location>
</feature>
<gene>
    <name evidence="3" type="ORF">GCM10022226_22430</name>
</gene>
<feature type="compositionally biased region" description="Low complexity" evidence="1">
    <location>
        <begin position="65"/>
        <end position="75"/>
    </location>
</feature>
<protein>
    <recommendedName>
        <fullName evidence="5">Peptidase</fullName>
    </recommendedName>
</protein>
<dbReference type="RefSeq" id="WP_344937630.1">
    <property type="nucleotide sequence ID" value="NZ_BAAAZR010000003.1"/>
</dbReference>
<feature type="region of interest" description="Disordered" evidence="1">
    <location>
        <begin position="65"/>
        <end position="109"/>
    </location>
</feature>
<feature type="signal peptide" evidence="2">
    <location>
        <begin position="1"/>
        <end position="24"/>
    </location>
</feature>
<organism evidence="3 4">
    <name type="scientific">Sphaerisporangium flaviroseum</name>
    <dbReference type="NCBI Taxonomy" id="509199"/>
    <lineage>
        <taxon>Bacteria</taxon>
        <taxon>Bacillati</taxon>
        <taxon>Actinomycetota</taxon>
        <taxon>Actinomycetes</taxon>
        <taxon>Streptosporangiales</taxon>
        <taxon>Streptosporangiaceae</taxon>
        <taxon>Sphaerisporangium</taxon>
    </lineage>
</organism>
<feature type="chain" id="PRO_5045243419" description="Peptidase" evidence="2">
    <location>
        <begin position="25"/>
        <end position="317"/>
    </location>
</feature>
<feature type="compositionally biased region" description="Low complexity" evidence="1">
    <location>
        <begin position="89"/>
        <end position="101"/>
    </location>
</feature>
<evidence type="ECO:0000313" key="3">
    <source>
        <dbReference type="EMBL" id="GAA3802130.1"/>
    </source>
</evidence>
<evidence type="ECO:0008006" key="5">
    <source>
        <dbReference type="Google" id="ProtNLM"/>
    </source>
</evidence>
<evidence type="ECO:0000256" key="1">
    <source>
        <dbReference type="SAM" id="MobiDB-lite"/>
    </source>
</evidence>
<evidence type="ECO:0000256" key="2">
    <source>
        <dbReference type="SAM" id="SignalP"/>
    </source>
</evidence>
<name>A0ABP7HR30_9ACTN</name>